<evidence type="ECO:0000313" key="3">
    <source>
        <dbReference type="Proteomes" id="UP001168146"/>
    </source>
</evidence>
<keyword evidence="1" id="KW-0812">Transmembrane</keyword>
<keyword evidence="1" id="KW-0472">Membrane</keyword>
<gene>
    <name evidence="2" type="ORF">LTR82_010286</name>
</gene>
<accession>A0AAN6FJY7</accession>
<dbReference type="PANTHER" id="PTHR37576:SF2">
    <property type="entry name" value="DEFECT AT LOW TEMPERATURE PROTEIN 1"/>
    <property type="match status" value="1"/>
</dbReference>
<protein>
    <submittedName>
        <fullName evidence="2">Uncharacterized protein</fullName>
    </submittedName>
</protein>
<feature type="transmembrane region" description="Helical" evidence="1">
    <location>
        <begin position="245"/>
        <end position="268"/>
    </location>
</feature>
<sequence>MQIAAAPIIQSPTGYLSGRSLAVSLISTQHAPVVQSFYDGHSVSANYSGCPGDAFLWDAEGPGNLTFNTQYKPSSALTPFPECSGMLTVQNCTLRAATVQYPIIVNGNQSVITLDPSPSIIDDIVNEIADYPVVTMPGPTSLGGYAFALNNRFEGASHIRFVGAVGFELISTGATGSQFANMDDVHDYEIGMCNIKFNDPVQNLLAQARELMFRTSLAFGNSSNVQTVSGTAARTTNVYRSHYEFLAAAVALTLVSVLVVLATFNGFWSLGCSVSMSPIEIVKAFGAPLLAAEDSNAKAKELVESAGGRPVRYRLVPSAVAMEDDKAGSYVGVRDVERTEMHLEIVDARASY</sequence>
<dbReference type="AlphaFoldDB" id="A0AAN6FJY7"/>
<reference evidence="2" key="1">
    <citation type="submission" date="2021-12" db="EMBL/GenBank/DDBJ databases">
        <title>Black yeast isolated from Biological Soil Crust.</title>
        <authorList>
            <person name="Kurbessoian T."/>
        </authorList>
    </citation>
    <scope>NUCLEOTIDE SEQUENCE</scope>
    <source>
        <strain evidence="2">CCFEE 5208</strain>
    </source>
</reference>
<evidence type="ECO:0000256" key="1">
    <source>
        <dbReference type="SAM" id="Phobius"/>
    </source>
</evidence>
<dbReference type="EMBL" id="JASUXU010000034">
    <property type="protein sequence ID" value="KAK0318864.1"/>
    <property type="molecule type" value="Genomic_DNA"/>
</dbReference>
<proteinExistence type="predicted"/>
<keyword evidence="1" id="KW-1133">Transmembrane helix</keyword>
<evidence type="ECO:0000313" key="2">
    <source>
        <dbReference type="EMBL" id="KAK0318864.1"/>
    </source>
</evidence>
<dbReference type="Proteomes" id="UP001168146">
    <property type="component" value="Unassembled WGS sequence"/>
</dbReference>
<organism evidence="2 3">
    <name type="scientific">Friedmanniomyces endolithicus</name>
    <dbReference type="NCBI Taxonomy" id="329885"/>
    <lineage>
        <taxon>Eukaryota</taxon>
        <taxon>Fungi</taxon>
        <taxon>Dikarya</taxon>
        <taxon>Ascomycota</taxon>
        <taxon>Pezizomycotina</taxon>
        <taxon>Dothideomycetes</taxon>
        <taxon>Dothideomycetidae</taxon>
        <taxon>Mycosphaerellales</taxon>
        <taxon>Teratosphaeriaceae</taxon>
        <taxon>Friedmanniomyces</taxon>
    </lineage>
</organism>
<comment type="caution">
    <text evidence="2">The sequence shown here is derived from an EMBL/GenBank/DDBJ whole genome shotgun (WGS) entry which is preliminary data.</text>
</comment>
<name>A0AAN6FJY7_9PEZI</name>
<dbReference type="PANTHER" id="PTHR37576">
    <property type="entry name" value="DEFECT AT LOW TEMPERATURE PROTEIN 1"/>
    <property type="match status" value="1"/>
</dbReference>